<dbReference type="SMART" id="SM00213">
    <property type="entry name" value="UBQ"/>
    <property type="match status" value="1"/>
</dbReference>
<dbReference type="SMART" id="SM00727">
    <property type="entry name" value="STI1"/>
    <property type="match status" value="1"/>
</dbReference>
<dbReference type="InterPro" id="IPR029071">
    <property type="entry name" value="Ubiquitin-like_domsf"/>
</dbReference>
<dbReference type="InterPro" id="IPR009060">
    <property type="entry name" value="UBA-like_sf"/>
</dbReference>
<dbReference type="GO" id="GO:0005829">
    <property type="term" value="C:cytosol"/>
    <property type="evidence" value="ECO:0007669"/>
    <property type="project" value="TreeGrafter"/>
</dbReference>
<evidence type="ECO:0000256" key="2">
    <source>
        <dbReference type="ARBA" id="ARBA00022763"/>
    </source>
</evidence>
<dbReference type="Gene3D" id="1.10.8.10">
    <property type="entry name" value="DNA helicase RuvA subunit, C-terminal domain"/>
    <property type="match status" value="2"/>
</dbReference>
<dbReference type="GO" id="GO:0003684">
    <property type="term" value="F:damaged DNA binding"/>
    <property type="evidence" value="ECO:0007669"/>
    <property type="project" value="UniProtKB-UniRule"/>
</dbReference>
<dbReference type="GO" id="GO:0043130">
    <property type="term" value="F:ubiquitin binding"/>
    <property type="evidence" value="ECO:0007669"/>
    <property type="project" value="UniProtKB-UniRule"/>
</dbReference>
<dbReference type="EMBL" id="MIGC01000015">
    <property type="protein sequence ID" value="PHJ26119.1"/>
    <property type="molecule type" value="Genomic_DNA"/>
</dbReference>
<comment type="subcellular location">
    <subcellularLocation>
        <location evidence="5">Nucleus</location>
    </subcellularLocation>
    <subcellularLocation>
        <location evidence="5">Cytoplasm</location>
    </subcellularLocation>
</comment>
<dbReference type="OrthoDB" id="419317at2759"/>
<comment type="caution">
    <text evidence="9">The sequence shown here is derived from an EMBL/GenBank/DDBJ whole genome shotgun (WGS) entry which is preliminary data.</text>
</comment>
<dbReference type="GeneID" id="94423467"/>
<evidence type="ECO:0000256" key="1">
    <source>
        <dbReference type="ARBA" id="ARBA00022737"/>
    </source>
</evidence>
<gene>
    <name evidence="9" type="ORF">CSUI_000021</name>
</gene>
<evidence type="ECO:0000256" key="4">
    <source>
        <dbReference type="ARBA" id="ARBA00023242"/>
    </source>
</evidence>
<dbReference type="InterPro" id="IPR006636">
    <property type="entry name" value="STI1_HS-bd"/>
</dbReference>
<dbReference type="InterPro" id="IPR004806">
    <property type="entry name" value="Rad23"/>
</dbReference>
<feature type="region of interest" description="Disordered" evidence="6">
    <location>
        <begin position="221"/>
        <end position="256"/>
    </location>
</feature>
<keyword evidence="10" id="KW-1185">Reference proteome</keyword>
<dbReference type="GO" id="GO:0006289">
    <property type="term" value="P:nucleotide-excision repair"/>
    <property type="evidence" value="ECO:0007669"/>
    <property type="project" value="UniProtKB-UniRule"/>
</dbReference>
<evidence type="ECO:0000256" key="3">
    <source>
        <dbReference type="ARBA" id="ARBA00023204"/>
    </source>
</evidence>
<feature type="region of interest" description="Disordered" evidence="6">
    <location>
        <begin position="77"/>
        <end position="159"/>
    </location>
</feature>
<dbReference type="PANTHER" id="PTHR10621:SF0">
    <property type="entry name" value="UV EXCISION REPAIR PROTEIN RAD23"/>
    <property type="match status" value="1"/>
</dbReference>
<dbReference type="Pfam" id="PF00240">
    <property type="entry name" value="ubiquitin"/>
    <property type="match status" value="1"/>
</dbReference>
<evidence type="ECO:0000313" key="10">
    <source>
        <dbReference type="Proteomes" id="UP000221165"/>
    </source>
</evidence>
<dbReference type="AlphaFoldDB" id="A0A2C6LFJ5"/>
<dbReference type="CDD" id="cd14280">
    <property type="entry name" value="UBA1_Rad23_like"/>
    <property type="match status" value="1"/>
</dbReference>
<dbReference type="VEuPathDB" id="ToxoDB:CSUI_000021"/>
<dbReference type="PANTHER" id="PTHR10621">
    <property type="entry name" value="UV EXCISION REPAIR PROTEIN RAD23"/>
    <property type="match status" value="1"/>
</dbReference>
<feature type="region of interest" description="Disordered" evidence="6">
    <location>
        <begin position="313"/>
        <end position="332"/>
    </location>
</feature>
<feature type="compositionally biased region" description="Acidic residues" evidence="6">
    <location>
        <begin position="222"/>
        <end position="235"/>
    </location>
</feature>
<dbReference type="Gene3D" id="3.10.20.90">
    <property type="entry name" value="Phosphatidylinositol 3-kinase Catalytic Subunit, Chain A, domain 1"/>
    <property type="match status" value="1"/>
</dbReference>
<dbReference type="NCBIfam" id="TIGR00601">
    <property type="entry name" value="rad23"/>
    <property type="match status" value="1"/>
</dbReference>
<organism evidence="9 10">
    <name type="scientific">Cystoisospora suis</name>
    <dbReference type="NCBI Taxonomy" id="483139"/>
    <lineage>
        <taxon>Eukaryota</taxon>
        <taxon>Sar</taxon>
        <taxon>Alveolata</taxon>
        <taxon>Apicomplexa</taxon>
        <taxon>Conoidasida</taxon>
        <taxon>Coccidia</taxon>
        <taxon>Eucoccidiorida</taxon>
        <taxon>Eimeriorina</taxon>
        <taxon>Sarcocystidae</taxon>
        <taxon>Cystoisospora</taxon>
    </lineage>
</organism>
<dbReference type="InterPro" id="IPR015360">
    <property type="entry name" value="XPC-bd"/>
</dbReference>
<dbReference type="PROSITE" id="PS50030">
    <property type="entry name" value="UBA"/>
    <property type="match status" value="2"/>
</dbReference>
<evidence type="ECO:0000256" key="5">
    <source>
        <dbReference type="RuleBase" id="RU367049"/>
    </source>
</evidence>
<evidence type="ECO:0000313" key="9">
    <source>
        <dbReference type="EMBL" id="PHJ26119.1"/>
    </source>
</evidence>
<keyword evidence="1" id="KW-0677">Repeat</keyword>
<proteinExistence type="inferred from homology"/>
<dbReference type="Pfam" id="PF00627">
    <property type="entry name" value="UBA"/>
    <property type="match status" value="2"/>
</dbReference>
<dbReference type="InterPro" id="IPR036353">
    <property type="entry name" value="XPC-bd_sf"/>
</dbReference>
<dbReference type="RefSeq" id="XP_067927764.1">
    <property type="nucleotide sequence ID" value="XM_068060256.1"/>
</dbReference>
<protein>
    <recommendedName>
        <fullName evidence="5">UV excision repair protein RAD23</fullName>
    </recommendedName>
</protein>
<reference evidence="9 10" key="1">
    <citation type="journal article" date="2017" name="Int. J. Parasitol.">
        <title>The genome of the protozoan parasite Cystoisospora suis and a reverse vaccinology approach to identify vaccine candidates.</title>
        <authorList>
            <person name="Palmieri N."/>
            <person name="Shrestha A."/>
            <person name="Ruttkowski B."/>
            <person name="Beck T."/>
            <person name="Vogl C."/>
            <person name="Tomley F."/>
            <person name="Blake D.P."/>
            <person name="Joachim A."/>
        </authorList>
    </citation>
    <scope>NUCLEOTIDE SEQUENCE [LARGE SCALE GENOMIC DNA]</scope>
    <source>
        <strain evidence="9 10">Wien I</strain>
    </source>
</reference>
<feature type="domain" description="Ubiquitin-like" evidence="8">
    <location>
        <begin position="1"/>
        <end position="60"/>
    </location>
</feature>
<dbReference type="PRINTS" id="PR01839">
    <property type="entry name" value="RAD23PROTEIN"/>
</dbReference>
<dbReference type="SUPFAM" id="SSF46934">
    <property type="entry name" value="UBA-like"/>
    <property type="match status" value="2"/>
</dbReference>
<evidence type="ECO:0000259" key="7">
    <source>
        <dbReference type="PROSITE" id="PS50030"/>
    </source>
</evidence>
<dbReference type="SUPFAM" id="SSF101238">
    <property type="entry name" value="XPC-binding domain"/>
    <property type="match status" value="1"/>
</dbReference>
<feature type="compositionally biased region" description="Low complexity" evidence="6">
    <location>
        <begin position="86"/>
        <end position="96"/>
    </location>
</feature>
<sequence>MRLRIRTLSNEEAEVQVEGEDTVFTLKEKIEERWNNMPANRQKLVHAGKILVDTSKIKDCPSLKENDRLVVMVTKAAAPSAPPAPESSSSSVAPGGAEEESKKNNNKTPEESRKEEGSSSSSSSSSTDASKASTKAEESTAPSSSSSGASASTRSQRDLAESALYTGPQLEETLSQLVAMGFPRSQAEIAMRAAFNNPDRAVEYLMNGMPGDVATGMFANAAEEEEEDEEEEELPAEGSRGEGEEGDSTTSSSNPLAALRHHPAFNQIRQMIQTNPAMLPQVLQLIGSSNPQLLQLISENQDAFLEILQSDDQAGGEEGGASTAAAAGGLGRGGGIIQMTPEEIEALQRLEALGFPRHQALEAYLACDRNEEMAANFLFENMNDEDLADGRRD</sequence>
<dbReference type="Gene3D" id="1.10.10.540">
    <property type="entry name" value="XPC-binding domain"/>
    <property type="match status" value="1"/>
</dbReference>
<feature type="domain" description="UBA" evidence="7">
    <location>
        <begin position="339"/>
        <end position="381"/>
    </location>
</feature>
<dbReference type="CDD" id="cd01805">
    <property type="entry name" value="Ubl_Rad23"/>
    <property type="match status" value="1"/>
</dbReference>
<dbReference type="Proteomes" id="UP000221165">
    <property type="component" value="Unassembled WGS sequence"/>
</dbReference>
<dbReference type="PROSITE" id="PS50053">
    <property type="entry name" value="UBIQUITIN_2"/>
    <property type="match status" value="1"/>
</dbReference>
<dbReference type="FunFam" id="1.10.8.10:FF:000002">
    <property type="entry name" value="UV excision repair protein RAD23 homolog"/>
    <property type="match status" value="1"/>
</dbReference>
<dbReference type="InterPro" id="IPR015940">
    <property type="entry name" value="UBA"/>
</dbReference>
<dbReference type="FunFam" id="1.10.8.10:FF:000003">
    <property type="entry name" value="UV excision repair protein RAD23 homolog"/>
    <property type="match status" value="1"/>
</dbReference>
<keyword evidence="5" id="KW-0963">Cytoplasm</keyword>
<feature type="domain" description="UBA" evidence="7">
    <location>
        <begin position="168"/>
        <end position="208"/>
    </location>
</feature>
<evidence type="ECO:0000256" key="6">
    <source>
        <dbReference type="SAM" id="MobiDB-lite"/>
    </source>
</evidence>
<accession>A0A2C6LFJ5</accession>
<feature type="compositionally biased region" description="Low complexity" evidence="6">
    <location>
        <begin position="118"/>
        <end position="154"/>
    </location>
</feature>
<dbReference type="GO" id="GO:0070628">
    <property type="term" value="F:proteasome binding"/>
    <property type="evidence" value="ECO:0007669"/>
    <property type="project" value="TreeGrafter"/>
</dbReference>
<dbReference type="InterPro" id="IPR000626">
    <property type="entry name" value="Ubiquitin-like_dom"/>
</dbReference>
<keyword evidence="2 5" id="KW-0227">DNA damage</keyword>
<dbReference type="GO" id="GO:0043161">
    <property type="term" value="P:proteasome-mediated ubiquitin-dependent protein catabolic process"/>
    <property type="evidence" value="ECO:0007669"/>
    <property type="project" value="UniProtKB-UniRule"/>
</dbReference>
<keyword evidence="4 5" id="KW-0539">Nucleus</keyword>
<evidence type="ECO:0000259" key="8">
    <source>
        <dbReference type="PROSITE" id="PS50053"/>
    </source>
</evidence>
<dbReference type="GO" id="GO:0005654">
    <property type="term" value="C:nucleoplasm"/>
    <property type="evidence" value="ECO:0007669"/>
    <property type="project" value="TreeGrafter"/>
</dbReference>
<dbReference type="Pfam" id="PF09280">
    <property type="entry name" value="XPC-binding"/>
    <property type="match status" value="1"/>
</dbReference>
<dbReference type="SMART" id="SM00165">
    <property type="entry name" value="UBA"/>
    <property type="match status" value="2"/>
</dbReference>
<feature type="compositionally biased region" description="Basic and acidic residues" evidence="6">
    <location>
        <begin position="99"/>
        <end position="117"/>
    </location>
</feature>
<dbReference type="SUPFAM" id="SSF54236">
    <property type="entry name" value="Ubiquitin-like"/>
    <property type="match status" value="1"/>
</dbReference>
<comment type="function">
    <text evidence="5">Multiubiquitin chain receptor involved in modulation of proteasomal degradation. Involved in nucleotide excision repair.</text>
</comment>
<keyword evidence="3 5" id="KW-0234">DNA repair</keyword>
<comment type="similarity">
    <text evidence="5">Belongs to the RAD23 family.</text>
</comment>
<dbReference type="CDD" id="cd14281">
    <property type="entry name" value="UBA2_Rad23_like"/>
    <property type="match status" value="1"/>
</dbReference>
<dbReference type="GO" id="GO:0031593">
    <property type="term" value="F:polyubiquitin modification-dependent protein binding"/>
    <property type="evidence" value="ECO:0007669"/>
    <property type="project" value="UniProtKB-UniRule"/>
</dbReference>
<name>A0A2C6LFJ5_9APIC</name>